<dbReference type="AlphaFoldDB" id="A0AAJ5MJT4"/>
<sequence>MITSPNRMARQAMARAQQSPTTAQMNTAMASAGVTAIRLTATLGAGGATTLTFPAAYSSPPTVVGTGRFVGDRGYFAVPSVVTAANVALTGKRNKGTLLLSDGPNEAATSGDVVEVLVIGRLA</sequence>
<dbReference type="RefSeq" id="WP_263158740.1">
    <property type="nucleotide sequence ID" value="NZ_CP083803.1"/>
</dbReference>
<dbReference type="Proteomes" id="UP001209279">
    <property type="component" value="Chromosome"/>
</dbReference>
<evidence type="ECO:0000256" key="1">
    <source>
        <dbReference type="SAM" id="MobiDB-lite"/>
    </source>
</evidence>
<proteinExistence type="predicted"/>
<gene>
    <name evidence="2" type="ORF">K7K07_20805</name>
</gene>
<evidence type="ECO:0000313" key="3">
    <source>
        <dbReference type="Proteomes" id="UP001209279"/>
    </source>
</evidence>
<accession>A0AAJ5MJT4</accession>
<organism evidence="2 3">
    <name type="scientific">Pseudomonas soli</name>
    <dbReference type="NCBI Taxonomy" id="1306993"/>
    <lineage>
        <taxon>Bacteria</taxon>
        <taxon>Pseudomonadati</taxon>
        <taxon>Pseudomonadota</taxon>
        <taxon>Gammaproteobacteria</taxon>
        <taxon>Pseudomonadales</taxon>
        <taxon>Pseudomonadaceae</taxon>
        <taxon>Pseudomonas</taxon>
    </lineage>
</organism>
<dbReference type="EMBL" id="CP083803">
    <property type="protein sequence ID" value="UXZ44488.1"/>
    <property type="molecule type" value="Genomic_DNA"/>
</dbReference>
<name>A0AAJ5MJT4_9PSED</name>
<feature type="compositionally biased region" description="Low complexity" evidence="1">
    <location>
        <begin position="7"/>
        <end position="18"/>
    </location>
</feature>
<feature type="region of interest" description="Disordered" evidence="1">
    <location>
        <begin position="1"/>
        <end position="25"/>
    </location>
</feature>
<reference evidence="2" key="1">
    <citation type="submission" date="2021-08" db="EMBL/GenBank/DDBJ databases">
        <authorList>
            <person name="Yaryura P.M."/>
            <person name="Bianco M.I."/>
            <person name="Morais C."/>
            <person name="Setubal J.C."/>
        </authorList>
    </citation>
    <scope>NUCLEOTIDE SEQUENCE</scope>
    <source>
        <strain evidence="2">AP1</strain>
    </source>
</reference>
<protein>
    <submittedName>
        <fullName evidence="2">Uncharacterized protein</fullName>
    </submittedName>
</protein>
<evidence type="ECO:0000313" key="2">
    <source>
        <dbReference type="EMBL" id="UXZ44488.1"/>
    </source>
</evidence>